<dbReference type="Pfam" id="PF14322">
    <property type="entry name" value="SusD-like_3"/>
    <property type="match status" value="1"/>
</dbReference>
<reference evidence="9" key="1">
    <citation type="submission" date="2024-07" db="EMBL/GenBank/DDBJ databases">
        <title>Complete genome sequence of Prevotella sp. YM-2024 GTC17253.</title>
        <authorList>
            <person name="Hayashi M."/>
            <person name="Muto Y."/>
            <person name="Tanaka K."/>
            <person name="Niwa H."/>
        </authorList>
    </citation>
    <scope>NUCLEOTIDE SEQUENCE</scope>
    <source>
        <strain evidence="9">GTC17253</strain>
    </source>
</reference>
<accession>A0AB33J1H2</accession>
<dbReference type="SUPFAM" id="SSF48452">
    <property type="entry name" value="TPR-like"/>
    <property type="match status" value="1"/>
</dbReference>
<dbReference type="PROSITE" id="PS51257">
    <property type="entry name" value="PROKAR_LIPOPROTEIN"/>
    <property type="match status" value="1"/>
</dbReference>
<keyword evidence="4" id="KW-0472">Membrane</keyword>
<evidence type="ECO:0000256" key="3">
    <source>
        <dbReference type="ARBA" id="ARBA00022729"/>
    </source>
</evidence>
<name>A0AB33J1H2_9BACT</name>
<evidence type="ECO:0000259" key="7">
    <source>
        <dbReference type="Pfam" id="PF07980"/>
    </source>
</evidence>
<dbReference type="AlphaFoldDB" id="A0AB33J1H2"/>
<keyword evidence="5" id="KW-0998">Cell outer membrane</keyword>
<dbReference type="InterPro" id="IPR011990">
    <property type="entry name" value="TPR-like_helical_dom_sf"/>
</dbReference>
<evidence type="ECO:0000256" key="1">
    <source>
        <dbReference type="ARBA" id="ARBA00004442"/>
    </source>
</evidence>
<comment type="similarity">
    <text evidence="2">Belongs to the SusD family.</text>
</comment>
<protein>
    <submittedName>
        <fullName evidence="9">RagB/SusD family nutrient uptake outer membrane protein</fullName>
    </submittedName>
</protein>
<proteinExistence type="inferred from homology"/>
<dbReference type="Pfam" id="PF07980">
    <property type="entry name" value="SusD_RagB"/>
    <property type="match status" value="1"/>
</dbReference>
<gene>
    <name evidence="9" type="ORF">GTC17253_19880</name>
</gene>
<feature type="signal peptide" evidence="6">
    <location>
        <begin position="1"/>
        <end position="22"/>
    </location>
</feature>
<dbReference type="Gene3D" id="1.25.40.900">
    <property type="match status" value="1"/>
</dbReference>
<evidence type="ECO:0000256" key="2">
    <source>
        <dbReference type="ARBA" id="ARBA00006275"/>
    </source>
</evidence>
<dbReference type="InterPro" id="IPR033985">
    <property type="entry name" value="SusD-like_N"/>
</dbReference>
<feature type="domain" description="SusD-like N-terminal" evidence="8">
    <location>
        <begin position="24"/>
        <end position="243"/>
    </location>
</feature>
<feature type="chain" id="PRO_5044245500" evidence="6">
    <location>
        <begin position="23"/>
        <end position="479"/>
    </location>
</feature>
<keyword evidence="3 6" id="KW-0732">Signal</keyword>
<organism evidence="9">
    <name type="scientific">Prevotella sp. GTC17253</name>
    <dbReference type="NCBI Taxonomy" id="3236793"/>
    <lineage>
        <taxon>Bacteria</taxon>
        <taxon>Pseudomonadati</taxon>
        <taxon>Bacteroidota</taxon>
        <taxon>Bacteroidia</taxon>
        <taxon>Bacteroidales</taxon>
        <taxon>Prevotellaceae</taxon>
        <taxon>Prevotella</taxon>
    </lineage>
</organism>
<evidence type="ECO:0000313" key="9">
    <source>
        <dbReference type="EMBL" id="BFO72022.1"/>
    </source>
</evidence>
<feature type="domain" description="RagB/SusD" evidence="7">
    <location>
        <begin position="367"/>
        <end position="449"/>
    </location>
</feature>
<dbReference type="Gene3D" id="1.25.40.390">
    <property type="match status" value="1"/>
</dbReference>
<evidence type="ECO:0000259" key="8">
    <source>
        <dbReference type="Pfam" id="PF14322"/>
    </source>
</evidence>
<comment type="subcellular location">
    <subcellularLocation>
        <location evidence="1">Cell outer membrane</location>
    </subcellularLocation>
</comment>
<sequence>MKKIYINILLLAFAGVTTLSSCNDFLDVQPAGQLEQDLQFNDIRGFRDAMYGIYGKMASKELYGANLSYGFVDQLGQMFGYDNVESTSYYISRYSYTRDDVKTLINTVWGEQYATIADLNNILIHIDKAKFSHEELNYMKGECLGLRAFLHFDLSRLYCEDYAKSDATTRGLPYSTTFDLKNKPLYSLHDTYKLILKDLDEAETLLANDEKVEVEKTATSNYLAGRAVFFNKYAVLATKARVYYAMRNYEKAAEYAKKIVESDNFKLEKLTTMSDMRRFPADGEVIFGLYNTQLSNDISSIFLSQKARGNFMEGRRDLAELYESSKFTGTVFDIRYSGFYQMNASENTASFVRFIASDAEVTSSPLQGLTLIRLPEMYYILSESLYGSNPNEAKMYLNKVRESRHLDNIEDAKVSDRAKFEQEMIRERMREMPGEGQVFYALKHYGRGFTDFRGMTNYDPATGIMVLPWPDRELEYGNK</sequence>
<evidence type="ECO:0000256" key="5">
    <source>
        <dbReference type="ARBA" id="ARBA00023237"/>
    </source>
</evidence>
<evidence type="ECO:0000256" key="4">
    <source>
        <dbReference type="ARBA" id="ARBA00023136"/>
    </source>
</evidence>
<dbReference type="InterPro" id="IPR012944">
    <property type="entry name" value="SusD_RagB_dom"/>
</dbReference>
<evidence type="ECO:0000256" key="6">
    <source>
        <dbReference type="SAM" id="SignalP"/>
    </source>
</evidence>
<dbReference type="EMBL" id="AP035785">
    <property type="protein sequence ID" value="BFO72022.1"/>
    <property type="molecule type" value="Genomic_DNA"/>
</dbReference>
<dbReference type="GO" id="GO:0009279">
    <property type="term" value="C:cell outer membrane"/>
    <property type="evidence" value="ECO:0007669"/>
    <property type="project" value="UniProtKB-SubCell"/>
</dbReference>